<keyword evidence="2" id="KW-0812">Transmembrane</keyword>
<name>A0A1N6R7F8_9GAMM</name>
<dbReference type="InterPro" id="IPR027417">
    <property type="entry name" value="P-loop_NTPase"/>
</dbReference>
<gene>
    <name evidence="4" type="ORF">SAMN05421647_103155</name>
</gene>
<dbReference type="Proteomes" id="UP000186895">
    <property type="component" value="Unassembled WGS sequence"/>
</dbReference>
<reference evidence="4 5" key="1">
    <citation type="submission" date="2017-01" db="EMBL/GenBank/DDBJ databases">
        <authorList>
            <person name="Mah S.A."/>
            <person name="Swanson W.J."/>
            <person name="Moy G.W."/>
            <person name="Vacquier V.D."/>
        </authorList>
    </citation>
    <scope>NUCLEOTIDE SEQUENCE [LARGE SCALE GENOMIC DNA]</scope>
    <source>
        <strain evidence="4 5">DSM 7027</strain>
    </source>
</reference>
<dbReference type="Gene3D" id="3.40.50.300">
    <property type="entry name" value="P-loop containing nucleotide triphosphate hydrolases"/>
    <property type="match status" value="1"/>
</dbReference>
<protein>
    <submittedName>
        <fullName evidence="4">Zonular occludens toxin (Zot)</fullName>
    </submittedName>
</protein>
<dbReference type="AlphaFoldDB" id="A0A1N6R7F8"/>
<evidence type="ECO:0000259" key="3">
    <source>
        <dbReference type="Pfam" id="PF05707"/>
    </source>
</evidence>
<feature type="region of interest" description="Disordered" evidence="1">
    <location>
        <begin position="312"/>
        <end position="335"/>
    </location>
</feature>
<feature type="transmembrane region" description="Helical" evidence="2">
    <location>
        <begin position="209"/>
        <end position="228"/>
    </location>
</feature>
<dbReference type="Pfam" id="PF05707">
    <property type="entry name" value="Zot"/>
    <property type="match status" value="1"/>
</dbReference>
<evidence type="ECO:0000256" key="2">
    <source>
        <dbReference type="SAM" id="Phobius"/>
    </source>
</evidence>
<dbReference type="RefSeq" id="WP_076462350.1">
    <property type="nucleotide sequence ID" value="NZ_FTMN01000003.1"/>
</dbReference>
<keyword evidence="2" id="KW-0472">Membrane</keyword>
<evidence type="ECO:0000313" key="4">
    <source>
        <dbReference type="EMBL" id="SIQ24768.1"/>
    </source>
</evidence>
<dbReference type="STRING" id="49186.SAMN05421647_103155"/>
<dbReference type="InterPro" id="IPR008900">
    <property type="entry name" value="Zot_N"/>
</dbReference>
<feature type="domain" description="Zona occludens toxin N-terminal" evidence="3">
    <location>
        <begin position="1"/>
        <end position="196"/>
    </location>
</feature>
<organism evidence="4 5">
    <name type="scientific">Marinobacterium stanieri</name>
    <dbReference type="NCBI Taxonomy" id="49186"/>
    <lineage>
        <taxon>Bacteria</taxon>
        <taxon>Pseudomonadati</taxon>
        <taxon>Pseudomonadota</taxon>
        <taxon>Gammaproteobacteria</taxon>
        <taxon>Oceanospirillales</taxon>
        <taxon>Oceanospirillaceae</taxon>
        <taxon>Marinobacterium</taxon>
    </lineage>
</organism>
<proteinExistence type="predicted"/>
<accession>A0A1N6R7F8</accession>
<keyword evidence="2" id="KW-1133">Transmembrane helix</keyword>
<keyword evidence="5" id="KW-1185">Reference proteome</keyword>
<dbReference type="SUPFAM" id="SSF52540">
    <property type="entry name" value="P-loop containing nucleoside triphosphate hydrolases"/>
    <property type="match status" value="1"/>
</dbReference>
<evidence type="ECO:0000256" key="1">
    <source>
        <dbReference type="SAM" id="MobiDB-lite"/>
    </source>
</evidence>
<dbReference type="EMBL" id="FTMN01000003">
    <property type="protein sequence ID" value="SIQ24768.1"/>
    <property type="molecule type" value="Genomic_DNA"/>
</dbReference>
<sequence>MITLITGVPGSGKSQYAVKLILDLLDAKSKAIKELPKLEEEGNPDKIAACKANIREIYTDIAGFDHERFGTHETPADWRDTPEGSAVFMDECQERYGPDGSGRAKNPQIQALEKHRHTGHDLYFITQRERLLHAHIRDLVGRHFHIQRQYGSHNVLIFRRDELIDTKSRTALDRCDQIPWRYEKRLFECYKSATVHTHKAMLPAWLKKAVFGMVVALALVLFLGYKSIGFFTGDQASEIIDPESEVIASVDGYSEPITVSKRPPARLIGCVVWAQRSECRCHDVYGRVADLEFAQCMIHAEGSTLNFADQIKRDQKRSSDSRGGTERERKTVSIL</sequence>
<evidence type="ECO:0000313" key="5">
    <source>
        <dbReference type="Proteomes" id="UP000186895"/>
    </source>
</evidence>